<dbReference type="AlphaFoldDB" id="A0A6J6LQ15"/>
<evidence type="ECO:0000313" key="3">
    <source>
        <dbReference type="EMBL" id="CAB4986181.1"/>
    </source>
</evidence>
<feature type="domain" description="Methyltransferase" evidence="1">
    <location>
        <begin position="154"/>
        <end position="298"/>
    </location>
</feature>
<dbReference type="EMBL" id="CAFBOJ010000125">
    <property type="protein sequence ID" value="CAB4986181.1"/>
    <property type="molecule type" value="Genomic_DNA"/>
</dbReference>
<gene>
    <name evidence="2" type="ORF">UFOPK2254_00914</name>
    <name evidence="3" type="ORF">UFOPK3937_01033</name>
</gene>
<evidence type="ECO:0000313" key="2">
    <source>
        <dbReference type="EMBL" id="CAB4663836.1"/>
    </source>
</evidence>
<dbReference type="GO" id="GO:0005737">
    <property type="term" value="C:cytoplasm"/>
    <property type="evidence" value="ECO:0007669"/>
    <property type="project" value="TreeGrafter"/>
</dbReference>
<dbReference type="SUPFAM" id="SSF53335">
    <property type="entry name" value="S-adenosyl-L-methionine-dependent methyltransferases"/>
    <property type="match status" value="1"/>
</dbReference>
<dbReference type="PANTHER" id="PTHR13369:SF3">
    <property type="entry name" value="METHYLTRANSFERASE DOMAIN-CONTAINING PROTEIN"/>
    <property type="match status" value="1"/>
</dbReference>
<name>A0A6J6LQ15_9ZZZZ</name>
<dbReference type="InterPro" id="IPR025714">
    <property type="entry name" value="Methyltranfer_dom"/>
</dbReference>
<organism evidence="2">
    <name type="scientific">freshwater metagenome</name>
    <dbReference type="NCBI Taxonomy" id="449393"/>
    <lineage>
        <taxon>unclassified sequences</taxon>
        <taxon>metagenomes</taxon>
        <taxon>ecological metagenomes</taxon>
    </lineage>
</organism>
<protein>
    <submittedName>
        <fullName evidence="2">Unannotated protein</fullName>
    </submittedName>
</protein>
<dbReference type="PANTHER" id="PTHR13369">
    <property type="match status" value="1"/>
</dbReference>
<accession>A0A6J6LQ15</accession>
<dbReference type="Gene3D" id="3.40.50.150">
    <property type="entry name" value="Vaccinia Virus protein VP39"/>
    <property type="match status" value="1"/>
</dbReference>
<dbReference type="Pfam" id="PF13679">
    <property type="entry name" value="Methyltransf_32"/>
    <property type="match status" value="1"/>
</dbReference>
<sequence length="399" mass="44714">MELTLDEAISEAHSLIADTDSLVRVVLSGRRRNMQTRAVRIDIRPVQLKDRIVLQLMENDGRQMTTSNIDPAQFDGVALLSSGYANILVEHVSGSMSIRITKKDQPLIHREMGEHKQELNHDKIKSRLLDQSDPFLKEVGIADQNGQVKPSRQDKYRQVEEFLRLLAPALESGIDAGHIKTPTDQQPLSIVDLGCGHAYLTFAAHQYLRKLGLPIHVVGIDVREESRIRNQAIASNLGVNSSIEFRAEEISKTTLNGADVVIALHACDTATDDAIAWAINNEAKLLLIAPCCHHDLQVQMQTIPEPWQLLARHGLMKERLGDLITDALRVQILKLSGYRTEVIEFVGDEHTPRNLMIRAIRTGATPDSLEVARYHEMLALWNVIPALEKRINLHKGVEQ</sequence>
<evidence type="ECO:0000259" key="1">
    <source>
        <dbReference type="Pfam" id="PF13679"/>
    </source>
</evidence>
<proteinExistence type="predicted"/>
<reference evidence="2" key="1">
    <citation type="submission" date="2020-05" db="EMBL/GenBank/DDBJ databases">
        <authorList>
            <person name="Chiriac C."/>
            <person name="Salcher M."/>
            <person name="Ghai R."/>
            <person name="Kavagutti S V."/>
        </authorList>
    </citation>
    <scope>NUCLEOTIDE SEQUENCE</scope>
</reference>
<dbReference type="EMBL" id="CAEZWO010000086">
    <property type="protein sequence ID" value="CAB4663836.1"/>
    <property type="molecule type" value="Genomic_DNA"/>
</dbReference>
<dbReference type="InterPro" id="IPR029063">
    <property type="entry name" value="SAM-dependent_MTases_sf"/>
</dbReference>